<comment type="subcellular location">
    <subcellularLocation>
        <location evidence="1">Nucleus</location>
        <location evidence="1">Nucleolus</location>
    </subcellularLocation>
</comment>
<evidence type="ECO:0000313" key="5">
    <source>
        <dbReference type="Proteomes" id="UP001443914"/>
    </source>
</evidence>
<dbReference type="GO" id="GO:0003723">
    <property type="term" value="F:RNA binding"/>
    <property type="evidence" value="ECO:0007669"/>
    <property type="project" value="TreeGrafter"/>
</dbReference>
<dbReference type="EMBL" id="JBDFQZ010000014">
    <property type="protein sequence ID" value="KAK9665331.1"/>
    <property type="molecule type" value="Genomic_DNA"/>
</dbReference>
<dbReference type="GO" id="GO:0006396">
    <property type="term" value="P:RNA processing"/>
    <property type="evidence" value="ECO:0007669"/>
    <property type="project" value="TreeGrafter"/>
</dbReference>
<dbReference type="GO" id="GO:0005730">
    <property type="term" value="C:nucleolus"/>
    <property type="evidence" value="ECO:0007669"/>
    <property type="project" value="UniProtKB-SubCell"/>
</dbReference>
<dbReference type="InterPro" id="IPR014810">
    <property type="entry name" value="Fcf2_C"/>
</dbReference>
<evidence type="ECO:0000259" key="3">
    <source>
        <dbReference type="Pfam" id="PF08698"/>
    </source>
</evidence>
<feature type="domain" description="Fcf2 pre-rRNA processing C-terminal" evidence="3">
    <location>
        <begin position="1"/>
        <end position="58"/>
    </location>
</feature>
<evidence type="ECO:0000256" key="1">
    <source>
        <dbReference type="ARBA" id="ARBA00004604"/>
    </source>
</evidence>
<accession>A0AAW1GNP6</accession>
<dbReference type="PANTHER" id="PTHR21686">
    <property type="entry name" value="DEOXYNUCLEOTIDYLTRANSFERASE TERMINAL-INTERACTING PROTEIN 2"/>
    <property type="match status" value="1"/>
</dbReference>
<dbReference type="PANTHER" id="PTHR21686:SF12">
    <property type="entry name" value="DEOXYNUCLEOTIDYLTRANSFERASE TERMINAL-INTERACTING PROTEIN 2"/>
    <property type="match status" value="1"/>
</dbReference>
<name>A0AAW1GNP6_SAPOF</name>
<protein>
    <recommendedName>
        <fullName evidence="3">Fcf2 pre-rRNA processing C-terminal domain-containing protein</fullName>
    </recommendedName>
</protein>
<keyword evidence="5" id="KW-1185">Reference proteome</keyword>
<comment type="caution">
    <text evidence="4">The sequence shown here is derived from an EMBL/GenBank/DDBJ whole genome shotgun (WGS) entry which is preliminary data.</text>
</comment>
<proteinExistence type="predicted"/>
<organism evidence="4 5">
    <name type="scientific">Saponaria officinalis</name>
    <name type="common">Common soapwort</name>
    <name type="synonym">Lychnis saponaria</name>
    <dbReference type="NCBI Taxonomy" id="3572"/>
    <lineage>
        <taxon>Eukaryota</taxon>
        <taxon>Viridiplantae</taxon>
        <taxon>Streptophyta</taxon>
        <taxon>Embryophyta</taxon>
        <taxon>Tracheophyta</taxon>
        <taxon>Spermatophyta</taxon>
        <taxon>Magnoliopsida</taxon>
        <taxon>eudicotyledons</taxon>
        <taxon>Gunneridae</taxon>
        <taxon>Pentapetalae</taxon>
        <taxon>Caryophyllales</taxon>
        <taxon>Caryophyllaceae</taxon>
        <taxon>Caryophylleae</taxon>
        <taxon>Saponaria</taxon>
    </lineage>
</organism>
<sequence length="105" mass="12151">MDPKRHYKNSDTKLKTLPKYFKMGIVVQPASEYFSGRLTKKERKSSLAEELFYDRERSGKSFGMALKWLLKLVTVTSRLIANFRHIFCTSKSFAFCKFGDGLQAV</sequence>
<dbReference type="AlphaFoldDB" id="A0AAW1GNP6"/>
<dbReference type="Proteomes" id="UP001443914">
    <property type="component" value="Unassembled WGS sequence"/>
</dbReference>
<evidence type="ECO:0000256" key="2">
    <source>
        <dbReference type="ARBA" id="ARBA00023242"/>
    </source>
</evidence>
<keyword evidence="2" id="KW-0539">Nucleus</keyword>
<gene>
    <name evidence="4" type="ORF">RND81_14G105000</name>
</gene>
<reference evidence="4" key="1">
    <citation type="submission" date="2024-03" db="EMBL/GenBank/DDBJ databases">
        <title>WGS assembly of Saponaria officinalis var. Norfolk2.</title>
        <authorList>
            <person name="Jenkins J."/>
            <person name="Shu S."/>
            <person name="Grimwood J."/>
            <person name="Barry K."/>
            <person name="Goodstein D."/>
            <person name="Schmutz J."/>
            <person name="Leebens-Mack J."/>
            <person name="Osbourn A."/>
        </authorList>
    </citation>
    <scope>NUCLEOTIDE SEQUENCE [LARGE SCALE GENOMIC DNA]</scope>
    <source>
        <strain evidence="4">JIC</strain>
    </source>
</reference>
<dbReference type="InterPro" id="IPR039883">
    <property type="entry name" value="Fcf2/DNTTIP2"/>
</dbReference>
<dbReference type="Pfam" id="PF08698">
    <property type="entry name" value="Fcf2"/>
    <property type="match status" value="1"/>
</dbReference>
<evidence type="ECO:0000313" key="4">
    <source>
        <dbReference type="EMBL" id="KAK9665331.1"/>
    </source>
</evidence>